<dbReference type="STRING" id="380358.XALC_1360"/>
<comment type="subunit">
    <text evidence="4">Monomer. Interacts with the flagellar basal bodies.</text>
</comment>
<evidence type="ECO:0000313" key="9">
    <source>
        <dbReference type="Proteomes" id="UP000001890"/>
    </source>
</evidence>
<keyword evidence="3 4" id="KW-0975">Bacterial flagellum</keyword>
<dbReference type="Gene3D" id="2.30.110.10">
    <property type="entry name" value="Electron Transport, Fmn-binding Protein, Chain A"/>
    <property type="match status" value="1"/>
</dbReference>
<keyword evidence="1 4" id="KW-0973">c-di-GMP</keyword>
<accession>D2UAD9</accession>
<feature type="region of interest" description="Disordered" evidence="5">
    <location>
        <begin position="1"/>
        <end position="21"/>
    </location>
</feature>
<protein>
    <recommendedName>
        <fullName evidence="4">Flagellar brake protein YcgR</fullName>
    </recommendedName>
    <alternativeName>
        <fullName evidence="4">Cyclic di-GMP binding protein YcgR</fullName>
    </alternativeName>
</protein>
<evidence type="ECO:0000256" key="5">
    <source>
        <dbReference type="SAM" id="MobiDB-lite"/>
    </source>
</evidence>
<dbReference type="InterPro" id="IPR009926">
    <property type="entry name" value="T3SS_YcgR_PilZN"/>
</dbReference>
<evidence type="ECO:0000259" key="6">
    <source>
        <dbReference type="Pfam" id="PF07238"/>
    </source>
</evidence>
<evidence type="ECO:0000259" key="7">
    <source>
        <dbReference type="Pfam" id="PF07317"/>
    </source>
</evidence>
<name>D2UAD9_XANAP</name>
<dbReference type="AlphaFoldDB" id="D2UAD9"/>
<comment type="function">
    <text evidence="4">Acts as a flagellar brake, regulating swimming and swarming in a bis-(3'-5') cyclic diguanylic acid (c-di-GMP)-dependent manner. Binds 1 c-di-GMP dimer per subunit. Increasing levels of c-di-GMP lead to decreased motility.</text>
</comment>
<dbReference type="InterPro" id="IPR023787">
    <property type="entry name" value="T3SS_YcgR"/>
</dbReference>
<dbReference type="GO" id="GO:0071973">
    <property type="term" value="P:bacterial-type flagellum-dependent cell motility"/>
    <property type="evidence" value="ECO:0007669"/>
    <property type="project" value="UniProtKB-UniRule"/>
</dbReference>
<feature type="domain" description="Type III secretion system flagellar brake protein YcgR PilZN" evidence="7">
    <location>
        <begin position="24"/>
        <end position="127"/>
    </location>
</feature>
<dbReference type="InterPro" id="IPR012349">
    <property type="entry name" value="Split_barrel_FMN-bd"/>
</dbReference>
<proteinExistence type="inferred from homology"/>
<dbReference type="GO" id="GO:0009425">
    <property type="term" value="C:bacterial-type flagellum basal body"/>
    <property type="evidence" value="ECO:0007669"/>
    <property type="project" value="UniProtKB-SubCell"/>
</dbReference>
<comment type="subcellular location">
    <subcellularLocation>
        <location evidence="4">Bacterial flagellum basal body</location>
    </subcellularLocation>
</comment>
<reference evidence="8 9" key="1">
    <citation type="journal article" date="2009" name="BMC Genomics">
        <title>The complete genome sequence of Xanthomonas albilineans provides new insights into the reductive genome evolution of the xylem-limited Xanthomonadaceae.</title>
        <authorList>
            <person name="Pieretti I."/>
            <person name="Royer M."/>
            <person name="Barbe V."/>
            <person name="Carrere S."/>
            <person name="Koebnik R."/>
            <person name="Cociancich S."/>
            <person name="Couloux A."/>
            <person name="Darrasse A."/>
            <person name="Gouzy J."/>
            <person name="Jacques M.A."/>
            <person name="Lauber E."/>
            <person name="Manceau C."/>
            <person name="Mangenot S."/>
            <person name="Poussier S."/>
            <person name="Segurens B."/>
            <person name="Szurek B."/>
            <person name="Verdier V."/>
            <person name="Arlat M."/>
            <person name="Rott P."/>
        </authorList>
    </citation>
    <scope>NUCLEOTIDE SEQUENCE [LARGE SCALE GENOMIC DNA]</scope>
    <source>
        <strain evidence="9">GPE PC73 / CFBP 7063</strain>
    </source>
</reference>
<evidence type="ECO:0000313" key="8">
    <source>
        <dbReference type="EMBL" id="CBA15867.1"/>
    </source>
</evidence>
<dbReference type="GO" id="GO:0071945">
    <property type="term" value="P:regulation of bacterial-type flagellum-dependent cell motility by regulation of motor speed"/>
    <property type="evidence" value="ECO:0007669"/>
    <property type="project" value="UniProtKB-UniRule"/>
</dbReference>
<dbReference type="InterPro" id="IPR009875">
    <property type="entry name" value="PilZ_domain"/>
</dbReference>
<dbReference type="GO" id="GO:0035438">
    <property type="term" value="F:cyclic-di-GMP binding"/>
    <property type="evidence" value="ECO:0007669"/>
    <property type="project" value="UniProtKB-UniRule"/>
</dbReference>
<dbReference type="Proteomes" id="UP000001890">
    <property type="component" value="Chromosome"/>
</dbReference>
<dbReference type="eggNOG" id="COG5581">
    <property type="taxonomic scope" value="Bacteria"/>
</dbReference>
<dbReference type="HAMAP" id="MF_01457">
    <property type="entry name" value="YcgR"/>
    <property type="match status" value="1"/>
</dbReference>
<dbReference type="Gene3D" id="2.40.10.220">
    <property type="entry name" value="predicted glycosyltransferase like domains"/>
    <property type="match status" value="1"/>
</dbReference>
<sequence>MAEGISSDAPPPSSPEEEEADDRFMLTNKRQIRQLLQSLINQRSQVSAHLSGRDQSFSTALLALDEDTLLLDLSVNDACNNAAEQAEYLLCFAQLDRVRVRFRIQGQERGELDGIGGFRAALPDSLYYLQRREHFRLETPVTESPMCILRLDDANPPTELLLRVLDISNGGLAVAVAVAIAPDQPLPQLQQSYKGCELQLPDTPPIRLTLEICNMYASKLANGQETLRLGVRFVDLPRGADAAIQRYIFRIERQRNARKSGTLP</sequence>
<evidence type="ECO:0000256" key="1">
    <source>
        <dbReference type="ARBA" id="ARBA00022636"/>
    </source>
</evidence>
<dbReference type="OrthoDB" id="5572581at2"/>
<comment type="similarity">
    <text evidence="4">Belongs to the YcgR family.</text>
</comment>
<evidence type="ECO:0000256" key="2">
    <source>
        <dbReference type="ARBA" id="ARBA00022741"/>
    </source>
</evidence>
<keyword evidence="9" id="KW-1185">Reference proteome</keyword>
<keyword evidence="2 4" id="KW-0547">Nucleotide-binding</keyword>
<dbReference type="Pfam" id="PF07317">
    <property type="entry name" value="PilZN"/>
    <property type="match status" value="1"/>
</dbReference>
<dbReference type="KEGG" id="xal:XALC_1360"/>
<dbReference type="Pfam" id="PF07238">
    <property type="entry name" value="PilZ"/>
    <property type="match status" value="1"/>
</dbReference>
<evidence type="ECO:0000256" key="3">
    <source>
        <dbReference type="ARBA" id="ARBA00023143"/>
    </source>
</evidence>
<organism evidence="8 9">
    <name type="scientific">Xanthomonas albilineans (strain GPE PC73 / CFBP 7063)</name>
    <dbReference type="NCBI Taxonomy" id="380358"/>
    <lineage>
        <taxon>Bacteria</taxon>
        <taxon>Pseudomonadati</taxon>
        <taxon>Pseudomonadota</taxon>
        <taxon>Gammaproteobacteria</taxon>
        <taxon>Lysobacterales</taxon>
        <taxon>Lysobacteraceae</taxon>
        <taxon>Xanthomonas</taxon>
    </lineage>
</organism>
<dbReference type="GeneID" id="57876668"/>
<dbReference type="RefSeq" id="WP_012915871.1">
    <property type="nucleotide sequence ID" value="NC_013722.1"/>
</dbReference>
<evidence type="ECO:0000256" key="4">
    <source>
        <dbReference type="HAMAP-Rule" id="MF_01457"/>
    </source>
</evidence>
<dbReference type="EMBL" id="FP565176">
    <property type="protein sequence ID" value="CBA15867.1"/>
    <property type="molecule type" value="Genomic_DNA"/>
</dbReference>
<feature type="domain" description="PilZ" evidence="6">
    <location>
        <begin position="130"/>
        <end position="250"/>
    </location>
</feature>
<dbReference type="PATRIC" id="fig|29447.3.peg.1354"/>
<gene>
    <name evidence="4" type="primary">ycgR</name>
    <name evidence="8" type="ordered locus">XALc_1360</name>
</gene>